<dbReference type="EMBL" id="BAPV01000004">
    <property type="protein sequence ID" value="GBQ84930.1"/>
    <property type="molecule type" value="Genomic_DNA"/>
</dbReference>
<sequence>METNGAGAPRHPPAMDGDRLGMKRVADHPHHRREEMATGRRRIRLMDAVRLRLRLLRMMTGRGDEFSDAS</sequence>
<comment type="caution">
    <text evidence="2">The sequence shown here is derived from an EMBL/GenBank/DDBJ whole genome shotgun (WGS) entry which is preliminary data.</text>
</comment>
<evidence type="ECO:0000256" key="1">
    <source>
        <dbReference type="SAM" id="MobiDB-lite"/>
    </source>
</evidence>
<protein>
    <submittedName>
        <fullName evidence="2">Uncharacterized protein</fullName>
    </submittedName>
</protein>
<organism evidence="2 3">
    <name type="scientific">Asaia krungthepensis NRIC 0535</name>
    <dbReference type="NCBI Taxonomy" id="1307925"/>
    <lineage>
        <taxon>Bacteria</taxon>
        <taxon>Pseudomonadati</taxon>
        <taxon>Pseudomonadota</taxon>
        <taxon>Alphaproteobacteria</taxon>
        <taxon>Acetobacterales</taxon>
        <taxon>Acetobacteraceae</taxon>
        <taxon>Asaia</taxon>
    </lineage>
</organism>
<name>A0ABQ0PYR0_9PROT</name>
<proteinExistence type="predicted"/>
<keyword evidence="3" id="KW-1185">Reference proteome</keyword>
<evidence type="ECO:0000313" key="3">
    <source>
        <dbReference type="Proteomes" id="UP001062776"/>
    </source>
</evidence>
<evidence type="ECO:0000313" key="2">
    <source>
        <dbReference type="EMBL" id="GBQ84930.1"/>
    </source>
</evidence>
<gene>
    <name evidence="2" type="ORF">AA0535_0630</name>
</gene>
<dbReference type="Proteomes" id="UP001062776">
    <property type="component" value="Unassembled WGS sequence"/>
</dbReference>
<reference evidence="2" key="1">
    <citation type="submission" date="2013-04" db="EMBL/GenBank/DDBJ databases">
        <title>The genome sequencing project of 58 acetic acid bacteria.</title>
        <authorList>
            <person name="Okamoto-Kainuma A."/>
            <person name="Ishikawa M."/>
            <person name="Umino S."/>
            <person name="Koizumi Y."/>
            <person name="Shiwa Y."/>
            <person name="Yoshikawa H."/>
            <person name="Matsutani M."/>
            <person name="Matsushita K."/>
        </authorList>
    </citation>
    <scope>NUCLEOTIDE SEQUENCE</scope>
    <source>
        <strain evidence="2">NRIC 0535</strain>
    </source>
</reference>
<feature type="region of interest" description="Disordered" evidence="1">
    <location>
        <begin position="1"/>
        <end position="35"/>
    </location>
</feature>
<feature type="compositionally biased region" description="Basic and acidic residues" evidence="1">
    <location>
        <begin position="16"/>
        <end position="35"/>
    </location>
</feature>
<accession>A0ABQ0PYR0</accession>